<comment type="caution">
    <text evidence="2">The sequence shown here is derived from an EMBL/GenBank/DDBJ whole genome shotgun (WGS) entry which is preliminary data.</text>
</comment>
<organism evidence="2 3">
    <name type="scientific">Candidatus Reconcilbacillus cellulovorans</name>
    <dbReference type="NCBI Taxonomy" id="1906605"/>
    <lineage>
        <taxon>Bacteria</taxon>
        <taxon>Bacillati</taxon>
        <taxon>Bacillota</taxon>
        <taxon>Bacilli</taxon>
        <taxon>Bacillales</taxon>
        <taxon>Paenibacillaceae</taxon>
        <taxon>Candidatus Reconcilbacillus</taxon>
    </lineage>
</organism>
<name>A0A2A6E1V1_9BACL</name>
<evidence type="ECO:0000313" key="3">
    <source>
        <dbReference type="Proteomes" id="UP000243688"/>
    </source>
</evidence>
<keyword evidence="1" id="KW-0175">Coiled coil</keyword>
<dbReference type="InterPro" id="IPR005585">
    <property type="entry name" value="DUF327"/>
</dbReference>
<dbReference type="EMBL" id="MOXJ01000005">
    <property type="protein sequence ID" value="PDO11110.1"/>
    <property type="molecule type" value="Genomic_DNA"/>
</dbReference>
<dbReference type="InterPro" id="IPR024042">
    <property type="entry name" value="TM1646-like_dom_sf"/>
</dbReference>
<sequence length="148" mass="17519">MKIDAGVRGVGKRLVRPETQPVAQAREKSFSDFLRDERERADREQLKEMLREIERQGERLIRSMTLKELRAYREQIRRFLEETVRRGVGLKETHGWDRRGRMRKYKLLAEIDARLLELADELLTTEKGRLELLARVGEIRGLLIHLVT</sequence>
<accession>A0A2A6E1V1</accession>
<evidence type="ECO:0008006" key="4">
    <source>
        <dbReference type="Google" id="ProtNLM"/>
    </source>
</evidence>
<dbReference type="SUPFAM" id="SSF158397">
    <property type="entry name" value="TM1646-like"/>
    <property type="match status" value="1"/>
</dbReference>
<gene>
    <name evidence="2" type="ORF">BLM47_03725</name>
</gene>
<proteinExistence type="predicted"/>
<dbReference type="Proteomes" id="UP000243688">
    <property type="component" value="Unassembled WGS sequence"/>
</dbReference>
<protein>
    <recommendedName>
        <fullName evidence="4">DUF327 domain-containing protein</fullName>
    </recommendedName>
</protein>
<dbReference type="AlphaFoldDB" id="A0A2A6E1V1"/>
<dbReference type="Gene3D" id="1.20.120.490">
    <property type="entry name" value="Hypothetical protein TM1646-like domain"/>
    <property type="match status" value="1"/>
</dbReference>
<evidence type="ECO:0000313" key="2">
    <source>
        <dbReference type="EMBL" id="PDO11110.1"/>
    </source>
</evidence>
<dbReference type="Pfam" id="PF03885">
    <property type="entry name" value="DUF327"/>
    <property type="match status" value="1"/>
</dbReference>
<reference evidence="2 3" key="1">
    <citation type="submission" date="2016-12" db="EMBL/GenBank/DDBJ databases">
        <title>Candidatus Reconcilibacillus cellulovorans genome.</title>
        <authorList>
            <person name="Kolinko S."/>
            <person name="Wu Y.-W."/>
            <person name="Tachea F."/>
            <person name="Denzel E."/>
            <person name="Hiras J."/>
            <person name="Baecker N."/>
            <person name="Chan L.J."/>
            <person name="Eichorst S.A."/>
            <person name="Frey D."/>
            <person name="Adams P.D."/>
            <person name="Pray T."/>
            <person name="Tanjore D."/>
            <person name="Petzold C.J."/>
            <person name="Gladden J.M."/>
            <person name="Simmons B.A."/>
            <person name="Singer S.W."/>
        </authorList>
    </citation>
    <scope>NUCLEOTIDE SEQUENCE [LARGE SCALE GENOMIC DNA]</scope>
    <source>
        <strain evidence="2">JTherm</strain>
    </source>
</reference>
<evidence type="ECO:0000256" key="1">
    <source>
        <dbReference type="SAM" id="Coils"/>
    </source>
</evidence>
<feature type="coiled-coil region" evidence="1">
    <location>
        <begin position="36"/>
        <end position="63"/>
    </location>
</feature>